<dbReference type="EMBL" id="EQ973802">
    <property type="protein sequence ID" value="EEF46222.1"/>
    <property type="molecule type" value="Genomic_DNA"/>
</dbReference>
<accession>B9RR51</accession>
<keyword evidence="3" id="KW-1185">Reference proteome</keyword>
<feature type="region of interest" description="Disordered" evidence="1">
    <location>
        <begin position="1"/>
        <end position="49"/>
    </location>
</feature>
<sequence>MAQCGLNGSSGYLNGGSNRVNRNNAGVDSSSSDVNGSSNRVNAGVKKRVDGRGFDRVELMSV</sequence>
<feature type="compositionally biased region" description="Low complexity" evidence="1">
    <location>
        <begin position="26"/>
        <end position="39"/>
    </location>
</feature>
<gene>
    <name evidence="2" type="ORF">RCOM_0709550</name>
</gene>
<protein>
    <submittedName>
        <fullName evidence="2">Uncharacterized protein</fullName>
    </submittedName>
</protein>
<evidence type="ECO:0000313" key="3">
    <source>
        <dbReference type="Proteomes" id="UP000008311"/>
    </source>
</evidence>
<evidence type="ECO:0000313" key="2">
    <source>
        <dbReference type="EMBL" id="EEF46222.1"/>
    </source>
</evidence>
<reference evidence="3" key="1">
    <citation type="journal article" date="2010" name="Nat. Biotechnol.">
        <title>Draft genome sequence of the oilseed species Ricinus communis.</title>
        <authorList>
            <person name="Chan A.P."/>
            <person name="Crabtree J."/>
            <person name="Zhao Q."/>
            <person name="Lorenzi H."/>
            <person name="Orvis J."/>
            <person name="Puiu D."/>
            <person name="Melake-Berhan A."/>
            <person name="Jones K.M."/>
            <person name="Redman J."/>
            <person name="Chen G."/>
            <person name="Cahoon E.B."/>
            <person name="Gedil M."/>
            <person name="Stanke M."/>
            <person name="Haas B.J."/>
            <person name="Wortman J.R."/>
            <person name="Fraser-Liggett C.M."/>
            <person name="Ravel J."/>
            <person name="Rabinowicz P.D."/>
        </authorList>
    </citation>
    <scope>NUCLEOTIDE SEQUENCE [LARGE SCALE GENOMIC DNA]</scope>
    <source>
        <strain evidence="3">cv. Hale</strain>
    </source>
</reference>
<feature type="compositionally biased region" description="Low complexity" evidence="1">
    <location>
        <begin position="1"/>
        <end position="18"/>
    </location>
</feature>
<dbReference type="InParanoid" id="B9RR51"/>
<proteinExistence type="predicted"/>
<dbReference type="AlphaFoldDB" id="B9RR51"/>
<evidence type="ECO:0000256" key="1">
    <source>
        <dbReference type="SAM" id="MobiDB-lite"/>
    </source>
</evidence>
<dbReference type="Proteomes" id="UP000008311">
    <property type="component" value="Unassembled WGS sequence"/>
</dbReference>
<organism evidence="2 3">
    <name type="scientific">Ricinus communis</name>
    <name type="common">Castor bean</name>
    <dbReference type="NCBI Taxonomy" id="3988"/>
    <lineage>
        <taxon>Eukaryota</taxon>
        <taxon>Viridiplantae</taxon>
        <taxon>Streptophyta</taxon>
        <taxon>Embryophyta</taxon>
        <taxon>Tracheophyta</taxon>
        <taxon>Spermatophyta</taxon>
        <taxon>Magnoliopsida</taxon>
        <taxon>eudicotyledons</taxon>
        <taxon>Gunneridae</taxon>
        <taxon>Pentapetalae</taxon>
        <taxon>rosids</taxon>
        <taxon>fabids</taxon>
        <taxon>Malpighiales</taxon>
        <taxon>Euphorbiaceae</taxon>
        <taxon>Acalyphoideae</taxon>
        <taxon>Acalypheae</taxon>
        <taxon>Ricinus</taxon>
    </lineage>
</organism>
<name>B9RR51_RICCO</name>